<evidence type="ECO:0000256" key="6">
    <source>
        <dbReference type="ARBA" id="ARBA00023128"/>
    </source>
</evidence>
<dbReference type="InterPro" id="IPR050931">
    <property type="entry name" value="Mito_Protein_Transport_Metaxin"/>
</dbReference>
<evidence type="ECO:0000259" key="10">
    <source>
        <dbReference type="Pfam" id="PF17171"/>
    </source>
</evidence>
<feature type="domain" description="Mitochondrial outer membrane transport complex Sam37/metaxin N-terminal" evidence="9">
    <location>
        <begin position="1"/>
        <end position="117"/>
    </location>
</feature>
<protein>
    <submittedName>
        <fullName evidence="11">Tom37 C-terminal domain-containing protein</fullName>
    </submittedName>
</protein>
<keyword evidence="8" id="KW-0812">Transmembrane</keyword>
<evidence type="ECO:0000256" key="4">
    <source>
        <dbReference type="ARBA" id="ARBA00022787"/>
    </source>
</evidence>
<dbReference type="PANTHER" id="PTHR12289:SF41">
    <property type="entry name" value="FAILED AXON CONNECTIONS-RELATED"/>
    <property type="match status" value="1"/>
</dbReference>
<proteinExistence type="inferred from homology"/>
<keyword evidence="8" id="KW-1133">Transmembrane helix</keyword>
<keyword evidence="5" id="KW-0653">Protein transport</keyword>
<accession>A0A433QVR2</accession>
<comment type="subcellular location">
    <subcellularLocation>
        <location evidence="1">Mitochondrion outer membrane</location>
    </subcellularLocation>
</comment>
<name>A0A433QVR2_9FUNG</name>
<evidence type="ECO:0000313" key="11">
    <source>
        <dbReference type="EMBL" id="RUS33889.1"/>
    </source>
</evidence>
<keyword evidence="7 8" id="KW-0472">Membrane</keyword>
<comment type="caution">
    <text evidence="11">The sequence shown here is derived from an EMBL/GenBank/DDBJ whole genome shotgun (WGS) entry which is preliminary data.</text>
</comment>
<dbReference type="SUPFAM" id="SSF47616">
    <property type="entry name" value="GST C-terminal domain-like"/>
    <property type="match status" value="1"/>
</dbReference>
<dbReference type="Proteomes" id="UP000274822">
    <property type="component" value="Unassembled WGS sequence"/>
</dbReference>
<dbReference type="InterPro" id="IPR036282">
    <property type="entry name" value="Glutathione-S-Trfase_C_sf"/>
</dbReference>
<keyword evidence="6" id="KW-0496">Mitochondrion</keyword>
<dbReference type="InterPro" id="IPR033468">
    <property type="entry name" value="Metaxin_GST"/>
</dbReference>
<evidence type="ECO:0000313" key="12">
    <source>
        <dbReference type="Proteomes" id="UP000274822"/>
    </source>
</evidence>
<keyword evidence="3" id="KW-0813">Transport</keyword>
<sequence>MAYLQLIGASFNVVESNDPNISPTGELPLLKDGPAWIGGANRILVHLAKKGMDGNENLTPEQKAQYFAYASLVEDKLYDCMLFTWYADTTNFVKTIRPTYAKLLPFPTRYIVPSQLRKAAKFRLEEYGVEVTEDDAVVSQATEERKFLLETWHKMYTVARTGYHSLSIRLGNKKYFFGDKPTTLDCLVFAHLSLHIYKSTPHHRLHTILVTDYQSLLQHTDRMRKRFFATPLTRGEASSNLPSPWAALWRDPVGWFRGVRAEIRGETDQNTKEKLHKSEQQIDFERKRVWAVAGAVVVVIAYVFVNGIVRIVKEDDEYADAREREREVEVELE</sequence>
<dbReference type="GO" id="GO:0007005">
    <property type="term" value="P:mitochondrion organization"/>
    <property type="evidence" value="ECO:0007669"/>
    <property type="project" value="TreeGrafter"/>
</dbReference>
<evidence type="ECO:0000256" key="2">
    <source>
        <dbReference type="ARBA" id="ARBA00009170"/>
    </source>
</evidence>
<organism evidence="11 12">
    <name type="scientific">Jimgerdemannia flammicorona</name>
    <dbReference type="NCBI Taxonomy" id="994334"/>
    <lineage>
        <taxon>Eukaryota</taxon>
        <taxon>Fungi</taxon>
        <taxon>Fungi incertae sedis</taxon>
        <taxon>Mucoromycota</taxon>
        <taxon>Mucoromycotina</taxon>
        <taxon>Endogonomycetes</taxon>
        <taxon>Endogonales</taxon>
        <taxon>Endogonaceae</taxon>
        <taxon>Jimgerdemannia</taxon>
    </lineage>
</organism>
<evidence type="ECO:0000259" key="9">
    <source>
        <dbReference type="Pfam" id="PF10568"/>
    </source>
</evidence>
<dbReference type="Pfam" id="PF10568">
    <property type="entry name" value="Tom37"/>
    <property type="match status" value="1"/>
</dbReference>
<evidence type="ECO:0000256" key="3">
    <source>
        <dbReference type="ARBA" id="ARBA00022448"/>
    </source>
</evidence>
<keyword evidence="4" id="KW-1000">Mitochondrion outer membrane</keyword>
<dbReference type="AlphaFoldDB" id="A0A433QVR2"/>
<feature type="domain" description="Metaxin glutathione S-transferase" evidence="10">
    <location>
        <begin position="163"/>
        <end position="223"/>
    </location>
</feature>
<dbReference type="Gene3D" id="1.20.1050.10">
    <property type="match status" value="1"/>
</dbReference>
<evidence type="ECO:0000256" key="8">
    <source>
        <dbReference type="SAM" id="Phobius"/>
    </source>
</evidence>
<reference evidence="11 12" key="1">
    <citation type="journal article" date="2018" name="New Phytol.">
        <title>Phylogenomics of Endogonaceae and evolution of mycorrhizas within Mucoromycota.</title>
        <authorList>
            <person name="Chang Y."/>
            <person name="Desiro A."/>
            <person name="Na H."/>
            <person name="Sandor L."/>
            <person name="Lipzen A."/>
            <person name="Clum A."/>
            <person name="Barry K."/>
            <person name="Grigoriev I.V."/>
            <person name="Martin F.M."/>
            <person name="Stajich J.E."/>
            <person name="Smith M.E."/>
            <person name="Bonito G."/>
            <person name="Spatafora J.W."/>
        </authorList>
    </citation>
    <scope>NUCLEOTIDE SEQUENCE [LARGE SCALE GENOMIC DNA]</scope>
    <source>
        <strain evidence="11 12">AD002</strain>
    </source>
</reference>
<comment type="similarity">
    <text evidence="2">Belongs to the metaxin family.</text>
</comment>
<dbReference type="PANTHER" id="PTHR12289">
    <property type="entry name" value="METAXIN RELATED"/>
    <property type="match status" value="1"/>
</dbReference>
<keyword evidence="12" id="KW-1185">Reference proteome</keyword>
<dbReference type="GO" id="GO:0015031">
    <property type="term" value="P:protein transport"/>
    <property type="evidence" value="ECO:0007669"/>
    <property type="project" value="UniProtKB-KW"/>
</dbReference>
<dbReference type="Pfam" id="PF17171">
    <property type="entry name" value="GST_C_6"/>
    <property type="match status" value="1"/>
</dbReference>
<dbReference type="GO" id="GO:0001401">
    <property type="term" value="C:SAM complex"/>
    <property type="evidence" value="ECO:0007669"/>
    <property type="project" value="InterPro"/>
</dbReference>
<dbReference type="InterPro" id="IPR019564">
    <property type="entry name" value="Sam37/metaxin_N"/>
</dbReference>
<gene>
    <name evidence="11" type="ORF">BC938DRAFT_483366</name>
</gene>
<dbReference type="EMBL" id="RBNJ01000857">
    <property type="protein sequence ID" value="RUS33889.1"/>
    <property type="molecule type" value="Genomic_DNA"/>
</dbReference>
<evidence type="ECO:0000256" key="1">
    <source>
        <dbReference type="ARBA" id="ARBA00004294"/>
    </source>
</evidence>
<evidence type="ECO:0000256" key="7">
    <source>
        <dbReference type="ARBA" id="ARBA00023136"/>
    </source>
</evidence>
<feature type="transmembrane region" description="Helical" evidence="8">
    <location>
        <begin position="289"/>
        <end position="309"/>
    </location>
</feature>
<evidence type="ECO:0000256" key="5">
    <source>
        <dbReference type="ARBA" id="ARBA00022927"/>
    </source>
</evidence>